<dbReference type="AlphaFoldDB" id="A0A5E7DQ18"/>
<evidence type="ECO:0000313" key="2">
    <source>
        <dbReference type="Proteomes" id="UP000326557"/>
    </source>
</evidence>
<accession>A0A5E7DQ18</accession>
<organism evidence="1 2">
    <name type="scientific">Pseudomonas fluorescens</name>
    <dbReference type="NCBI Taxonomy" id="294"/>
    <lineage>
        <taxon>Bacteria</taxon>
        <taxon>Pseudomonadati</taxon>
        <taxon>Pseudomonadota</taxon>
        <taxon>Gammaproteobacteria</taxon>
        <taxon>Pseudomonadales</taxon>
        <taxon>Pseudomonadaceae</taxon>
        <taxon>Pseudomonas</taxon>
    </lineage>
</organism>
<dbReference type="OrthoDB" id="6901933at2"/>
<name>A0A5E7DQ18_PSEFL</name>
<gene>
    <name evidence="1" type="ORF">PS704_03407</name>
</gene>
<evidence type="ECO:0000313" key="1">
    <source>
        <dbReference type="EMBL" id="VVO10484.1"/>
    </source>
</evidence>
<proteinExistence type="predicted"/>
<dbReference type="Proteomes" id="UP000326557">
    <property type="component" value="Unassembled WGS sequence"/>
</dbReference>
<dbReference type="EMBL" id="CABVHP010000009">
    <property type="protein sequence ID" value="VVO10484.1"/>
    <property type="molecule type" value="Genomic_DNA"/>
</dbReference>
<reference evidence="1 2" key="1">
    <citation type="submission" date="2019-09" db="EMBL/GenBank/DDBJ databases">
        <authorList>
            <person name="Chandra G."/>
            <person name="Truman W A."/>
        </authorList>
    </citation>
    <scope>NUCLEOTIDE SEQUENCE [LARGE SCALE GENOMIC DNA]</scope>
    <source>
        <strain evidence="1">PS704</strain>
    </source>
</reference>
<sequence>MGDQITKRNGEGTINAIRTVWVDTTSTKFAMVTPDDGFRSRLAIRVGPNTTAGGDDYFLVGDKVKYTVLMGPAGECAGAQDLVKFTAGASVN</sequence>
<dbReference type="RefSeq" id="WP_150639018.1">
    <property type="nucleotide sequence ID" value="NZ_CABVHP010000009.1"/>
</dbReference>
<protein>
    <submittedName>
        <fullName evidence="1">Uncharacterized protein</fullName>
    </submittedName>
</protein>